<accession>A0A931E2Q6</accession>
<evidence type="ECO:0000313" key="2">
    <source>
        <dbReference type="Proteomes" id="UP000658613"/>
    </source>
</evidence>
<reference evidence="1" key="1">
    <citation type="submission" date="2020-11" db="EMBL/GenBank/DDBJ databases">
        <title>Sequencing the genomes of 1000 actinobacteria strains.</title>
        <authorList>
            <person name="Klenk H.-P."/>
        </authorList>
    </citation>
    <scope>NUCLEOTIDE SEQUENCE</scope>
    <source>
        <strain evidence="1">DSM 45632</strain>
    </source>
</reference>
<dbReference type="Proteomes" id="UP000658613">
    <property type="component" value="Unassembled WGS sequence"/>
</dbReference>
<keyword evidence="2" id="KW-1185">Reference proteome</keyword>
<gene>
    <name evidence="1" type="ORF">IW254_001675</name>
</gene>
<proteinExistence type="predicted"/>
<dbReference type="RefSeq" id="WP_269208580.1">
    <property type="nucleotide sequence ID" value="NZ_CP046980.1"/>
</dbReference>
<evidence type="ECO:0000313" key="1">
    <source>
        <dbReference type="EMBL" id="MBG6122706.1"/>
    </source>
</evidence>
<comment type="caution">
    <text evidence="1">The sequence shown here is derived from an EMBL/GenBank/DDBJ whole genome shotgun (WGS) entry which is preliminary data.</text>
</comment>
<sequence>MGYRNVTEKVGAPAFLAVITGTEYAYTLPSGVHVIPLGVLGA</sequence>
<dbReference type="EMBL" id="JADOUE010000001">
    <property type="protein sequence ID" value="MBG6122706.1"/>
    <property type="molecule type" value="Genomic_DNA"/>
</dbReference>
<dbReference type="AlphaFoldDB" id="A0A931E2Q6"/>
<protein>
    <submittedName>
        <fullName evidence="1">Uncharacterized protein</fullName>
    </submittedName>
</protein>
<name>A0A931E2Q6_9CORY</name>
<organism evidence="1 2">
    <name type="scientific">Corynebacterium aquatimens</name>
    <dbReference type="NCBI Taxonomy" id="1190508"/>
    <lineage>
        <taxon>Bacteria</taxon>
        <taxon>Bacillati</taxon>
        <taxon>Actinomycetota</taxon>
        <taxon>Actinomycetes</taxon>
        <taxon>Mycobacteriales</taxon>
        <taxon>Corynebacteriaceae</taxon>
        <taxon>Corynebacterium</taxon>
    </lineage>
</organism>